<reference evidence="2 3" key="1">
    <citation type="submission" date="2020-08" db="EMBL/GenBank/DDBJ databases">
        <title>Genome public.</title>
        <authorList>
            <person name="Liu C."/>
            <person name="Sun Q."/>
        </authorList>
    </citation>
    <scope>NUCLEOTIDE SEQUENCE [LARGE SCALE GENOMIC DNA]</scope>
    <source>
        <strain evidence="2 3">NSJ-56</strain>
    </source>
</reference>
<feature type="domain" description="PKD/Chitinase" evidence="1">
    <location>
        <begin position="38"/>
        <end position="118"/>
    </location>
</feature>
<dbReference type="EMBL" id="JACOOH010000001">
    <property type="protein sequence ID" value="MBC5619616.1"/>
    <property type="molecule type" value="Genomic_DNA"/>
</dbReference>
<dbReference type="SMART" id="SM00089">
    <property type="entry name" value="PKD"/>
    <property type="match status" value="1"/>
</dbReference>
<organism evidence="2 3">
    <name type="scientific">Butyricimonas hominis</name>
    <dbReference type="NCBI Taxonomy" id="2763032"/>
    <lineage>
        <taxon>Bacteria</taxon>
        <taxon>Pseudomonadati</taxon>
        <taxon>Bacteroidota</taxon>
        <taxon>Bacteroidia</taxon>
        <taxon>Bacteroidales</taxon>
        <taxon>Odoribacteraceae</taxon>
        <taxon>Butyricimonas</taxon>
    </lineage>
</organism>
<name>A0ABR7CVB2_9BACT</name>
<evidence type="ECO:0000259" key="1">
    <source>
        <dbReference type="SMART" id="SM00089"/>
    </source>
</evidence>
<gene>
    <name evidence="2" type="ORF">H8S64_00735</name>
</gene>
<dbReference type="Pfam" id="PF00801">
    <property type="entry name" value="PKD"/>
    <property type="match status" value="1"/>
</dbReference>
<protein>
    <submittedName>
        <fullName evidence="2">PKD domain-containing protein</fullName>
    </submittedName>
</protein>
<dbReference type="InterPro" id="IPR035986">
    <property type="entry name" value="PKD_dom_sf"/>
</dbReference>
<dbReference type="InterPro" id="IPR022409">
    <property type="entry name" value="PKD/Chitinase_dom"/>
</dbReference>
<evidence type="ECO:0000313" key="2">
    <source>
        <dbReference type="EMBL" id="MBC5619616.1"/>
    </source>
</evidence>
<dbReference type="SUPFAM" id="SSF49299">
    <property type="entry name" value="PKD domain"/>
    <property type="match status" value="1"/>
</dbReference>
<dbReference type="Gene3D" id="2.60.40.10">
    <property type="entry name" value="Immunoglobulins"/>
    <property type="match status" value="1"/>
</dbReference>
<accession>A0ABR7CVB2</accession>
<dbReference type="RefSeq" id="WP_186974591.1">
    <property type="nucleotide sequence ID" value="NZ_JACOOH010000001.1"/>
</dbReference>
<comment type="caution">
    <text evidence="2">The sequence shown here is derived from an EMBL/GenBank/DDBJ whole genome shotgun (WGS) entry which is preliminary data.</text>
</comment>
<sequence length="320" mass="36167">MKKLYLLFIVWGLMISLFSACSDDKEQEPPYIPTLPEVSIINVSGITTCLPKETVELKARLLDPTDVALLWTLEGEQVSTDSVYKFTPEDFGEYRIILTATNSVGSDADTLTINVSDGQFRFANIKNWTGEGENRSALAIQWITGTNMLEPADDEVFFLAWGYRWEKGTEPLGIDMLRAIAKKDPRLYVAKSGSYIIGFGYDGNNDGKIEVSNGNLTITQDNFVDGFYELSSQDFDNLKPVDPEDYWLGGLYEAYASYWLGQGNVVPDAEEFDYSNLFVIYRPLEDLSWDAWTLSPIDYEEMRNTLPIPRLLQAAEPNKK</sequence>
<dbReference type="InterPro" id="IPR000601">
    <property type="entry name" value="PKD_dom"/>
</dbReference>
<dbReference type="Proteomes" id="UP000646484">
    <property type="component" value="Unassembled WGS sequence"/>
</dbReference>
<dbReference type="PROSITE" id="PS51257">
    <property type="entry name" value="PROKAR_LIPOPROTEIN"/>
    <property type="match status" value="1"/>
</dbReference>
<evidence type="ECO:0000313" key="3">
    <source>
        <dbReference type="Proteomes" id="UP000646484"/>
    </source>
</evidence>
<dbReference type="CDD" id="cd00146">
    <property type="entry name" value="PKD"/>
    <property type="match status" value="1"/>
</dbReference>
<keyword evidence="3" id="KW-1185">Reference proteome</keyword>
<proteinExistence type="predicted"/>
<dbReference type="InterPro" id="IPR013783">
    <property type="entry name" value="Ig-like_fold"/>
</dbReference>